<keyword evidence="3" id="KW-1185">Reference proteome</keyword>
<reference evidence="2 3" key="1">
    <citation type="submission" date="2010-08" db="EMBL/GenBank/DDBJ databases">
        <authorList>
            <consortium name="US DOE Joint Genome Institute (JGI-PGF)"/>
            <person name="Lucas S."/>
            <person name="Copeland A."/>
            <person name="Lapidus A."/>
            <person name="Cheng J.-F."/>
            <person name="Bruce D."/>
            <person name="Goodwin L."/>
            <person name="Pitluck S."/>
            <person name="Land M.L."/>
            <person name="Hauser L."/>
            <person name="Chang Y.-J."/>
            <person name="Anderson I.J."/>
            <person name="Johnson E."/>
            <person name="Mulhopadhyay B."/>
            <person name="Kyrpides N."/>
            <person name="Woyke T.J."/>
        </authorList>
    </citation>
    <scope>NUCLEOTIDE SEQUENCE [LARGE SCALE GENOMIC DNA]</scope>
    <source>
        <strain evidence="2 3">6</strain>
    </source>
</reference>
<dbReference type="HOGENOM" id="CLU_2422524_0_0_9"/>
<evidence type="ECO:0000256" key="1">
    <source>
        <dbReference type="SAM" id="SignalP"/>
    </source>
</evidence>
<dbReference type="EMBL" id="CM001487">
    <property type="protein sequence ID" value="EIM57604.1"/>
    <property type="molecule type" value="Genomic_DNA"/>
</dbReference>
<dbReference type="OrthoDB" id="1828710at2"/>
<accession>I5AUY1</accession>
<gene>
    <name evidence="2" type="ORF">EubceDRAFT1_1828</name>
</gene>
<protein>
    <submittedName>
        <fullName evidence="2">Uncharacterized protein</fullName>
    </submittedName>
</protein>
<evidence type="ECO:0000313" key="3">
    <source>
        <dbReference type="Proteomes" id="UP000005753"/>
    </source>
</evidence>
<dbReference type="AlphaFoldDB" id="I5AUY1"/>
<organism evidence="2 3">
    <name type="scientific">Eubacterium cellulosolvens (strain ATCC 43171 / JCM 9499 / 6)</name>
    <name type="common">Cillobacterium cellulosolvens</name>
    <dbReference type="NCBI Taxonomy" id="633697"/>
    <lineage>
        <taxon>Bacteria</taxon>
        <taxon>Bacillati</taxon>
        <taxon>Bacillota</taxon>
        <taxon>Clostridia</taxon>
        <taxon>Eubacteriales</taxon>
        <taxon>Eubacteriaceae</taxon>
        <taxon>Eubacterium</taxon>
    </lineage>
</organism>
<dbReference type="InterPro" id="IPR032675">
    <property type="entry name" value="LRR_dom_sf"/>
</dbReference>
<name>I5AUY1_EUBC6</name>
<dbReference type="Proteomes" id="UP000005753">
    <property type="component" value="Chromosome"/>
</dbReference>
<feature type="signal peptide" evidence="1">
    <location>
        <begin position="1"/>
        <end position="28"/>
    </location>
</feature>
<keyword evidence="1" id="KW-0732">Signal</keyword>
<proteinExistence type="predicted"/>
<evidence type="ECO:0000313" key="2">
    <source>
        <dbReference type="EMBL" id="EIM57604.1"/>
    </source>
</evidence>
<reference evidence="2 3" key="2">
    <citation type="submission" date="2012-02" db="EMBL/GenBank/DDBJ databases">
        <title>Improved High-Quality Draft sequence of Eubacterium cellulosolvens 6.</title>
        <authorList>
            <consortium name="US DOE Joint Genome Institute"/>
            <person name="Lucas S."/>
            <person name="Han J."/>
            <person name="Lapidus A."/>
            <person name="Cheng J.-F."/>
            <person name="Goodwin L."/>
            <person name="Pitluck S."/>
            <person name="Peters L."/>
            <person name="Mikhailova N."/>
            <person name="Gu W."/>
            <person name="Detter J.C."/>
            <person name="Han C."/>
            <person name="Tapia R."/>
            <person name="Land M."/>
            <person name="Hauser L."/>
            <person name="Kyrpides N."/>
            <person name="Ivanova N."/>
            <person name="Pagani I."/>
            <person name="Johnson E."/>
            <person name="Mukhopadhyay B."/>
            <person name="Anderson I."/>
            <person name="Woyke T."/>
        </authorList>
    </citation>
    <scope>NUCLEOTIDE SEQUENCE [LARGE SCALE GENOMIC DNA]</scope>
    <source>
        <strain evidence="2 3">6</strain>
    </source>
</reference>
<feature type="chain" id="PRO_5003699445" evidence="1">
    <location>
        <begin position="29"/>
        <end position="91"/>
    </location>
</feature>
<dbReference type="Gene3D" id="3.80.10.10">
    <property type="entry name" value="Ribonuclease Inhibitor"/>
    <property type="match status" value="1"/>
</dbReference>
<sequence length="91" mass="10138">MRRRVQQILCGVLIVGTVLASQPLPVFAETDTETVVDTSEEEVKADADYEIKVNEDNPDTATIVKYKGNEKELKIPEYIDGKKITKIGEEA</sequence>